<evidence type="ECO:0000256" key="4">
    <source>
        <dbReference type="ARBA" id="ARBA00011037"/>
    </source>
</evidence>
<dbReference type="InterPro" id="IPR029149">
    <property type="entry name" value="Creatin/AminoP/Spt16_N"/>
</dbReference>
<dbReference type="CDD" id="cd01092">
    <property type="entry name" value="APP-like"/>
    <property type="match status" value="1"/>
</dbReference>
<dbReference type="RefSeq" id="WP_163234200.1">
    <property type="nucleotide sequence ID" value="NZ_CP048617.1"/>
</dbReference>
<dbReference type="EMBL" id="CP048617">
    <property type="protein sequence ID" value="QIB25999.1"/>
    <property type="molecule type" value="Genomic_DNA"/>
</dbReference>
<dbReference type="SUPFAM" id="SSF52304">
    <property type="entry name" value="Type II 3-dehydroquinate dehydratase"/>
    <property type="match status" value="1"/>
</dbReference>
<dbReference type="InterPro" id="IPR000994">
    <property type="entry name" value="Pept_M24"/>
</dbReference>
<keyword evidence="7" id="KW-0479">Metal-binding</keyword>
<dbReference type="NCBIfam" id="NF003806">
    <property type="entry name" value="PRK05395.1-3"/>
    <property type="match status" value="1"/>
</dbReference>
<dbReference type="Pfam" id="PF01321">
    <property type="entry name" value="Creatinase_N"/>
    <property type="match status" value="1"/>
</dbReference>
<dbReference type="FunFam" id="3.90.230.10:FF:000014">
    <property type="entry name" value="Aminopeptidase P family protein"/>
    <property type="match status" value="1"/>
</dbReference>
<protein>
    <recommendedName>
        <fullName evidence="6 10">3-dehydroquinate dehydratase</fullName>
        <shortName evidence="10">3-dehydroquinase</shortName>
        <ecNumber evidence="6 10">4.2.1.10</ecNumber>
    </recommendedName>
    <alternativeName>
        <fullName evidence="10">Type II DHQase</fullName>
    </alternativeName>
</protein>
<feature type="binding site" evidence="10">
    <location>
        <position position="80"/>
    </location>
    <ligand>
        <name>substrate</name>
    </ligand>
</feature>
<dbReference type="InterPro" id="IPR001874">
    <property type="entry name" value="DHquinase_II"/>
</dbReference>
<evidence type="ECO:0000256" key="2">
    <source>
        <dbReference type="ARBA" id="ARBA00004902"/>
    </source>
</evidence>
<evidence type="ECO:0000256" key="5">
    <source>
        <dbReference type="ARBA" id="ARBA00011193"/>
    </source>
</evidence>
<dbReference type="Gene3D" id="3.40.350.10">
    <property type="entry name" value="Creatinase/prolidase N-terminal domain"/>
    <property type="match status" value="1"/>
</dbReference>
<dbReference type="NCBIfam" id="NF003805">
    <property type="entry name" value="PRK05395.1-2"/>
    <property type="match status" value="1"/>
</dbReference>
<comment type="similarity">
    <text evidence="3">Belongs to the peptidase M24B family.</text>
</comment>
<evidence type="ECO:0000259" key="11">
    <source>
        <dbReference type="Pfam" id="PF00557"/>
    </source>
</evidence>
<dbReference type="PANTHER" id="PTHR46112">
    <property type="entry name" value="AMINOPEPTIDASE"/>
    <property type="match status" value="1"/>
</dbReference>
<dbReference type="PRINTS" id="PR00599">
    <property type="entry name" value="MAPEPTIDASE"/>
</dbReference>
<reference evidence="13 14" key="1">
    <citation type="submission" date="2020-02" db="EMBL/GenBank/DDBJ databases">
        <title>Thermophilic hydrogen producing bacteria, Caloranaerobacter azorensis.</title>
        <authorList>
            <person name="Baek K."/>
        </authorList>
    </citation>
    <scope>NUCLEOTIDE SEQUENCE [LARGE SCALE GENOMIC DNA]</scope>
    <source>
        <strain evidence="13 14">T3-1</strain>
    </source>
</reference>
<keyword evidence="8" id="KW-0378">Hydrolase</keyword>
<dbReference type="SUPFAM" id="SSF55920">
    <property type="entry name" value="Creatinase/aminopeptidase"/>
    <property type="match status" value="1"/>
</dbReference>
<dbReference type="HAMAP" id="MF_00169">
    <property type="entry name" value="AroQ"/>
    <property type="match status" value="1"/>
</dbReference>
<feature type="site" description="Transition state stabilizer" evidence="10">
    <location>
        <position position="18"/>
    </location>
</feature>
<dbReference type="Gene3D" id="3.40.50.9100">
    <property type="entry name" value="Dehydroquinase, class II"/>
    <property type="match status" value="1"/>
</dbReference>
<dbReference type="UniPathway" id="UPA00053">
    <property type="reaction ID" value="UER00086"/>
</dbReference>
<dbReference type="Pfam" id="PF01220">
    <property type="entry name" value="DHquinase_II"/>
    <property type="match status" value="1"/>
</dbReference>
<keyword evidence="9 10" id="KW-0456">Lyase</keyword>
<dbReference type="GO" id="GO:0009423">
    <property type="term" value="P:chorismate biosynthetic process"/>
    <property type="evidence" value="ECO:0007669"/>
    <property type="project" value="UniProtKB-UniRule"/>
</dbReference>
<organism evidence="13 14">
    <name type="scientific">Caloranaerobacter azorensis</name>
    <dbReference type="NCBI Taxonomy" id="116090"/>
    <lineage>
        <taxon>Bacteria</taxon>
        <taxon>Bacillati</taxon>
        <taxon>Bacillota</taxon>
        <taxon>Tissierellia</taxon>
        <taxon>Tissierellales</taxon>
        <taxon>Thermohalobacteraceae</taxon>
        <taxon>Caloranaerobacter</taxon>
    </lineage>
</organism>
<dbReference type="PANTHER" id="PTHR46112:SF3">
    <property type="entry name" value="AMINOPEPTIDASE YPDF"/>
    <property type="match status" value="1"/>
</dbReference>
<comment type="similarity">
    <text evidence="4 10">Belongs to the type-II 3-dehydroquinase family.</text>
</comment>
<feature type="domain" description="Creatinase N-terminal" evidence="12">
    <location>
        <begin position="155"/>
        <end position="278"/>
    </location>
</feature>
<dbReference type="InterPro" id="IPR000587">
    <property type="entry name" value="Creatinase_N"/>
</dbReference>
<dbReference type="GO" id="GO:0003855">
    <property type="term" value="F:3-dehydroquinate dehydratase activity"/>
    <property type="evidence" value="ECO:0007669"/>
    <property type="project" value="UniProtKB-UniRule"/>
</dbReference>
<feature type="binding site" evidence="10">
    <location>
        <position position="74"/>
    </location>
    <ligand>
        <name>substrate</name>
    </ligand>
</feature>
<dbReference type="GO" id="GO:0004177">
    <property type="term" value="F:aminopeptidase activity"/>
    <property type="evidence" value="ECO:0007669"/>
    <property type="project" value="UniProtKB-ARBA"/>
</dbReference>
<feature type="active site" description="Proton donor" evidence="10">
    <location>
        <position position="100"/>
    </location>
</feature>
<dbReference type="AlphaFoldDB" id="A0A6P1Y9H9"/>
<comment type="subunit">
    <text evidence="5 10">Homododecamer.</text>
</comment>
<evidence type="ECO:0000313" key="14">
    <source>
        <dbReference type="Proteomes" id="UP000464452"/>
    </source>
</evidence>
<accession>A0A6P1Y9H9</accession>
<dbReference type="EC" id="4.2.1.10" evidence="6 10"/>
<name>A0A6P1Y9H9_9FIRM</name>
<dbReference type="InterPro" id="IPR036005">
    <property type="entry name" value="Creatinase/aminopeptidase-like"/>
</dbReference>
<sequence>MKKILVIHGPNLNMLGIRNKKVYGDITLETIDKMVKQKGKELGIEVETFQSNYEGDIIDKIHIAKDYYDGVIINPGAYTHYSIAIRDALEILDIPIIEVHLTNIYKREEFRQKSVIAPVCTGQICGLGYLGYIMAIESIYEIIIGGSSLMVNSVRIEQLKKYMKEADLDSVIIFKPENRRYISGFTGTSGYVIITDEEYYMATDFRYLKQVSVQCKGFKIIELNSVHTIFDVLNELKIKRLGIEDNFATLQFVKNLEEKCSHVDIVPLKGVLEKIRMIKDKEEIELIRRAAEITDKAFNHILDFIKVGVKEVDIALELEYFMKKLGAEGPSFKFIIASGKRSAMPHGVASDKVVEEGDFVTIDMGCIYKGYCSDMTRTIVVGKANEEQKKIYNIVLEAQEKSLKAIRPDIKGCEVDKIARDIIAGYGYGEYFGHGLGHGVGLEIHENPRLAQSEMGKIALKPGMIVTDEPGIYIPDFGGVRIEDLILVTEDGYEVLSKTTKELIEIS</sequence>
<dbReference type="GO" id="GO:0009073">
    <property type="term" value="P:aromatic amino acid family biosynthetic process"/>
    <property type="evidence" value="ECO:0007669"/>
    <property type="project" value="UniProtKB-KW"/>
</dbReference>
<dbReference type="Pfam" id="PF00557">
    <property type="entry name" value="Peptidase_M24"/>
    <property type="match status" value="1"/>
</dbReference>
<gene>
    <name evidence="10 13" type="primary">aroQ</name>
    <name evidence="13" type="ORF">G3A45_00915</name>
</gene>
<evidence type="ECO:0000256" key="10">
    <source>
        <dbReference type="HAMAP-Rule" id="MF_00169"/>
    </source>
</evidence>
<dbReference type="InterPro" id="IPR036441">
    <property type="entry name" value="DHquinase_II_sf"/>
</dbReference>
<proteinExistence type="inferred from homology"/>
<dbReference type="PROSITE" id="PS00491">
    <property type="entry name" value="PROLINE_PEPTIDASE"/>
    <property type="match status" value="1"/>
</dbReference>
<feature type="active site" description="Proton acceptor" evidence="10">
    <location>
        <position position="23"/>
    </location>
</feature>
<feature type="binding site" evidence="10">
    <location>
        <position position="87"/>
    </location>
    <ligand>
        <name>substrate</name>
    </ligand>
</feature>
<dbReference type="GO" id="GO:0008235">
    <property type="term" value="F:metalloexopeptidase activity"/>
    <property type="evidence" value="ECO:0007669"/>
    <property type="project" value="UniProtKB-ARBA"/>
</dbReference>
<evidence type="ECO:0000256" key="7">
    <source>
        <dbReference type="ARBA" id="ARBA00022723"/>
    </source>
</evidence>
<evidence type="ECO:0000256" key="1">
    <source>
        <dbReference type="ARBA" id="ARBA00001864"/>
    </source>
</evidence>
<comment type="pathway">
    <text evidence="2 10">Metabolic intermediate biosynthesis; chorismate biosynthesis; chorismate from D-erythrose 4-phosphate and phosphoenolpyruvate: step 3/7.</text>
</comment>
<dbReference type="CDD" id="cd00466">
    <property type="entry name" value="DHQase_II"/>
    <property type="match status" value="1"/>
</dbReference>
<dbReference type="KEGG" id="cazo:G3A45_00915"/>
<keyword evidence="10" id="KW-0028">Amino-acid biosynthesis</keyword>
<evidence type="ECO:0000313" key="13">
    <source>
        <dbReference type="EMBL" id="QIB25999.1"/>
    </source>
</evidence>
<keyword evidence="10" id="KW-0057">Aromatic amino acid biosynthesis</keyword>
<comment type="catalytic activity">
    <reaction evidence="1 10">
        <text>3-dehydroquinate = 3-dehydroshikimate + H2O</text>
        <dbReference type="Rhea" id="RHEA:21096"/>
        <dbReference type="ChEBI" id="CHEBI:15377"/>
        <dbReference type="ChEBI" id="CHEBI:16630"/>
        <dbReference type="ChEBI" id="CHEBI:32364"/>
        <dbReference type="EC" id="4.2.1.10"/>
    </reaction>
</comment>
<dbReference type="GO" id="GO:0046872">
    <property type="term" value="F:metal ion binding"/>
    <property type="evidence" value="ECO:0007669"/>
    <property type="project" value="UniProtKB-KW"/>
</dbReference>
<feature type="binding site" evidence="10">
    <location>
        <begin position="101"/>
        <end position="102"/>
    </location>
    <ligand>
        <name>substrate</name>
    </ligand>
</feature>
<feature type="binding site" evidence="10">
    <location>
        <position position="111"/>
    </location>
    <ligand>
        <name>substrate</name>
    </ligand>
</feature>
<feature type="domain" description="Peptidase M24" evidence="11">
    <location>
        <begin position="285"/>
        <end position="490"/>
    </location>
</feature>
<dbReference type="InterPro" id="IPR050659">
    <property type="entry name" value="Peptidase_M24B"/>
</dbReference>
<comment type="function">
    <text evidence="10">Catalyzes a trans-dehydration via an enolate intermediate.</text>
</comment>
<dbReference type="Proteomes" id="UP000464452">
    <property type="component" value="Chromosome"/>
</dbReference>
<dbReference type="NCBIfam" id="TIGR01088">
    <property type="entry name" value="aroQ"/>
    <property type="match status" value="1"/>
</dbReference>
<evidence type="ECO:0000256" key="3">
    <source>
        <dbReference type="ARBA" id="ARBA00008766"/>
    </source>
</evidence>
<dbReference type="InterPro" id="IPR001131">
    <property type="entry name" value="Peptidase_M24B_aminopep-P_CS"/>
</dbReference>
<evidence type="ECO:0000256" key="8">
    <source>
        <dbReference type="ARBA" id="ARBA00022801"/>
    </source>
</evidence>
<dbReference type="InterPro" id="IPR001714">
    <property type="entry name" value="Pept_M24_MAP"/>
</dbReference>
<evidence type="ECO:0000259" key="12">
    <source>
        <dbReference type="Pfam" id="PF01321"/>
    </source>
</evidence>
<dbReference type="Gene3D" id="3.90.230.10">
    <property type="entry name" value="Creatinase/methionine aminopeptidase superfamily"/>
    <property type="match status" value="1"/>
</dbReference>
<dbReference type="GO" id="GO:0008652">
    <property type="term" value="P:amino acid biosynthetic process"/>
    <property type="evidence" value="ECO:0007669"/>
    <property type="project" value="UniProtKB-KW"/>
</dbReference>
<evidence type="ECO:0000256" key="9">
    <source>
        <dbReference type="ARBA" id="ARBA00023239"/>
    </source>
</evidence>
<evidence type="ECO:0000256" key="6">
    <source>
        <dbReference type="ARBA" id="ARBA00012060"/>
    </source>
</evidence>
<dbReference type="NCBIfam" id="NF003807">
    <property type="entry name" value="PRK05395.1-4"/>
    <property type="match status" value="1"/>
</dbReference>